<evidence type="ECO:0000313" key="4">
    <source>
        <dbReference type="Proteomes" id="UP000314982"/>
    </source>
</evidence>
<accession>A0A4W5RYD2</accession>
<dbReference type="AlphaFoldDB" id="A0A4W5RYD2"/>
<keyword evidence="1" id="KW-1015">Disulfide bond</keyword>
<protein>
    <recommendedName>
        <fullName evidence="2">C-type lectin domain-containing protein</fullName>
    </recommendedName>
</protein>
<evidence type="ECO:0000313" key="3">
    <source>
        <dbReference type="Ensembl" id="ENSHHUP00000090004.1"/>
    </source>
</evidence>
<reference evidence="4" key="1">
    <citation type="submission" date="2018-06" db="EMBL/GenBank/DDBJ databases">
        <title>Genome assembly of Danube salmon.</title>
        <authorList>
            <person name="Macqueen D.J."/>
            <person name="Gundappa M.K."/>
        </authorList>
    </citation>
    <scope>NUCLEOTIDE SEQUENCE [LARGE SCALE GENOMIC DNA]</scope>
</reference>
<dbReference type="Pfam" id="PF00059">
    <property type="entry name" value="Lectin_C"/>
    <property type="match status" value="2"/>
</dbReference>
<sequence length="273" mass="31359">MLVCSPQGCPSSPHNVGLFSTGLSILPSYLPHQFHFVNMDKNWTEAQSICRLNYTDLATIDDMADMRKLSNTVSATAWIGLYLSRWRWTLGDRELEGEGFWASGQPNNENKELCVRMSQDGLWRDDNCDKDWYFVCYDNTATDKYILIKTFHEWRDAQSYCQNTIHTDLVSVRNATERDAILEKVKTDIQPTARTDKYSVWIGLHTFPGVWRKSDQSVSPFENWKTGEPKWEKGELCCEVNFPSGTWNGQGCTTKLPFICYDGETLTKTRGCN</sequence>
<reference evidence="3" key="3">
    <citation type="submission" date="2025-09" db="UniProtKB">
        <authorList>
            <consortium name="Ensembl"/>
        </authorList>
    </citation>
    <scope>IDENTIFICATION</scope>
</reference>
<dbReference type="Proteomes" id="UP000314982">
    <property type="component" value="Unassembled WGS sequence"/>
</dbReference>
<dbReference type="SMART" id="SM00034">
    <property type="entry name" value="CLECT"/>
    <property type="match status" value="2"/>
</dbReference>
<dbReference type="InterPro" id="IPR016187">
    <property type="entry name" value="CTDL_fold"/>
</dbReference>
<dbReference type="Ensembl" id="ENSHHUT00000092796.1">
    <property type="protein sequence ID" value="ENSHHUP00000090004.1"/>
    <property type="gene ID" value="ENSHHUG00000051977.1"/>
</dbReference>
<name>A0A4W5RYD2_9TELE</name>
<feature type="domain" description="C-type lectin" evidence="2">
    <location>
        <begin position="145"/>
        <end position="261"/>
    </location>
</feature>
<feature type="domain" description="C-type lectin" evidence="2">
    <location>
        <begin position="29"/>
        <end position="137"/>
    </location>
</feature>
<dbReference type="InterPro" id="IPR001304">
    <property type="entry name" value="C-type_lectin-like"/>
</dbReference>
<dbReference type="Gene3D" id="3.10.100.10">
    <property type="entry name" value="Mannose-Binding Protein A, subunit A"/>
    <property type="match status" value="2"/>
</dbReference>
<dbReference type="PANTHER" id="PTHR45784">
    <property type="entry name" value="C-TYPE LECTIN DOMAIN FAMILY 20 MEMBER A-RELATED"/>
    <property type="match status" value="1"/>
</dbReference>
<dbReference type="InterPro" id="IPR018378">
    <property type="entry name" value="C-type_lectin_CS"/>
</dbReference>
<dbReference type="PANTHER" id="PTHR45784:SF3">
    <property type="entry name" value="C-TYPE LECTIN DOMAIN FAMILY 4 MEMBER K-LIKE-RELATED"/>
    <property type="match status" value="1"/>
</dbReference>
<dbReference type="STRING" id="62062.ENSHHUP00000090004"/>
<dbReference type="PROSITE" id="PS50041">
    <property type="entry name" value="C_TYPE_LECTIN_2"/>
    <property type="match status" value="2"/>
</dbReference>
<reference evidence="3" key="2">
    <citation type="submission" date="2025-08" db="UniProtKB">
        <authorList>
            <consortium name="Ensembl"/>
        </authorList>
    </citation>
    <scope>IDENTIFICATION</scope>
</reference>
<proteinExistence type="predicted"/>
<keyword evidence="4" id="KW-1185">Reference proteome</keyword>
<organism evidence="3 4">
    <name type="scientific">Hucho hucho</name>
    <name type="common">huchen</name>
    <dbReference type="NCBI Taxonomy" id="62062"/>
    <lineage>
        <taxon>Eukaryota</taxon>
        <taxon>Metazoa</taxon>
        <taxon>Chordata</taxon>
        <taxon>Craniata</taxon>
        <taxon>Vertebrata</taxon>
        <taxon>Euteleostomi</taxon>
        <taxon>Actinopterygii</taxon>
        <taxon>Neopterygii</taxon>
        <taxon>Teleostei</taxon>
        <taxon>Protacanthopterygii</taxon>
        <taxon>Salmoniformes</taxon>
        <taxon>Salmonidae</taxon>
        <taxon>Salmoninae</taxon>
        <taxon>Hucho</taxon>
    </lineage>
</organism>
<dbReference type="InterPro" id="IPR016186">
    <property type="entry name" value="C-type_lectin-like/link_sf"/>
</dbReference>
<evidence type="ECO:0000259" key="2">
    <source>
        <dbReference type="PROSITE" id="PS50041"/>
    </source>
</evidence>
<dbReference type="PROSITE" id="PS00615">
    <property type="entry name" value="C_TYPE_LECTIN_1"/>
    <property type="match status" value="1"/>
</dbReference>
<dbReference type="GeneTree" id="ENSGT01100000263473"/>
<dbReference type="SUPFAM" id="SSF56436">
    <property type="entry name" value="C-type lectin-like"/>
    <property type="match status" value="2"/>
</dbReference>
<evidence type="ECO:0000256" key="1">
    <source>
        <dbReference type="ARBA" id="ARBA00023157"/>
    </source>
</evidence>